<evidence type="ECO:0000256" key="1">
    <source>
        <dbReference type="ARBA" id="ARBA00007894"/>
    </source>
</evidence>
<feature type="binding site" evidence="7">
    <location>
        <position position="98"/>
    </location>
    <ligand>
        <name>Zn(2+)</name>
        <dbReference type="ChEBI" id="CHEBI:29105"/>
    </ligand>
</feature>
<dbReference type="Proteomes" id="UP000437736">
    <property type="component" value="Unassembled WGS sequence"/>
</dbReference>
<dbReference type="PANTHER" id="PTHR43311">
    <property type="entry name" value="GLUTAMATE--TRNA LIGASE"/>
    <property type="match status" value="1"/>
</dbReference>
<keyword evidence="4 7" id="KW-0067">ATP-binding</keyword>
<comment type="subunit">
    <text evidence="7">Monomer.</text>
</comment>
<evidence type="ECO:0000256" key="2">
    <source>
        <dbReference type="ARBA" id="ARBA00022598"/>
    </source>
</evidence>
<evidence type="ECO:0000259" key="9">
    <source>
        <dbReference type="Pfam" id="PF19269"/>
    </source>
</evidence>
<dbReference type="Pfam" id="PF00749">
    <property type="entry name" value="tRNA-synt_1c"/>
    <property type="match status" value="1"/>
</dbReference>
<dbReference type="NCBIfam" id="TIGR00464">
    <property type="entry name" value="gltX_bact"/>
    <property type="match status" value="1"/>
</dbReference>
<evidence type="ECO:0000259" key="8">
    <source>
        <dbReference type="Pfam" id="PF00749"/>
    </source>
</evidence>
<dbReference type="PRINTS" id="PR00987">
    <property type="entry name" value="TRNASYNTHGLU"/>
</dbReference>
<dbReference type="InterPro" id="IPR014729">
    <property type="entry name" value="Rossmann-like_a/b/a_fold"/>
</dbReference>
<evidence type="ECO:0000313" key="10">
    <source>
        <dbReference type="EMBL" id="MST33180.1"/>
    </source>
</evidence>
<keyword evidence="3 7" id="KW-0547">Nucleotide-binding</keyword>
<comment type="subcellular location">
    <subcellularLocation>
        <location evidence="7">Cytoplasm</location>
    </subcellularLocation>
</comment>
<dbReference type="Pfam" id="PF19269">
    <property type="entry name" value="Anticodon_2"/>
    <property type="match status" value="1"/>
</dbReference>
<dbReference type="InterPro" id="IPR045462">
    <property type="entry name" value="aa-tRNA-synth_I_cd-bd"/>
</dbReference>
<dbReference type="InterPro" id="IPR004527">
    <property type="entry name" value="Glu-tRNA-ligase_bac/mito"/>
</dbReference>
<keyword evidence="11" id="KW-1185">Reference proteome</keyword>
<reference evidence="10 11" key="1">
    <citation type="submission" date="2019-11" db="EMBL/GenBank/DDBJ databases">
        <title>Acidiferrimicrobium australis gen. nov., sp. nov., an acidophilic and obligately heterotrophic, member of the Actinobacteria that catalyses dissimilatory oxido- reduction of iron isolated from metal-rich acidic water in Chile.</title>
        <authorList>
            <person name="Gonzalez D."/>
            <person name="Huber K."/>
            <person name="Hedrich S."/>
            <person name="Rojas-Villalobos C."/>
            <person name="Quatrini R."/>
            <person name="Dinamarca M.A."/>
            <person name="Schwarz A."/>
            <person name="Canales C."/>
            <person name="Nancucheo I."/>
        </authorList>
    </citation>
    <scope>NUCLEOTIDE SEQUENCE [LARGE SCALE GENOMIC DNA]</scope>
    <source>
        <strain evidence="10 11">USS-CCA1</strain>
    </source>
</reference>
<feature type="short sequence motif" description="'KMSKS' region" evidence="7">
    <location>
        <begin position="234"/>
        <end position="238"/>
    </location>
</feature>
<comment type="catalytic activity">
    <reaction evidence="7">
        <text>tRNA(Glu) + L-glutamate + ATP = L-glutamyl-tRNA(Glu) + AMP + diphosphate</text>
        <dbReference type="Rhea" id="RHEA:23540"/>
        <dbReference type="Rhea" id="RHEA-COMP:9663"/>
        <dbReference type="Rhea" id="RHEA-COMP:9680"/>
        <dbReference type="ChEBI" id="CHEBI:29985"/>
        <dbReference type="ChEBI" id="CHEBI:30616"/>
        <dbReference type="ChEBI" id="CHEBI:33019"/>
        <dbReference type="ChEBI" id="CHEBI:78442"/>
        <dbReference type="ChEBI" id="CHEBI:78520"/>
        <dbReference type="ChEBI" id="CHEBI:456215"/>
        <dbReference type="EC" id="6.1.1.17"/>
    </reaction>
</comment>
<evidence type="ECO:0000256" key="6">
    <source>
        <dbReference type="ARBA" id="ARBA00023146"/>
    </source>
</evidence>
<dbReference type="Gene3D" id="3.40.50.620">
    <property type="entry name" value="HUPs"/>
    <property type="match status" value="1"/>
</dbReference>
<dbReference type="InterPro" id="IPR000924">
    <property type="entry name" value="Glu/Gln-tRNA-synth"/>
</dbReference>
<feature type="domain" description="Aminoacyl-tRNA synthetase class I anticodon-binding" evidence="9">
    <location>
        <begin position="317"/>
        <end position="451"/>
    </location>
</feature>
<gene>
    <name evidence="7" type="primary">gltX</name>
    <name evidence="10" type="ORF">GHK86_10665</name>
</gene>
<dbReference type="PROSITE" id="PS00178">
    <property type="entry name" value="AA_TRNA_LIGASE_I"/>
    <property type="match status" value="1"/>
</dbReference>
<comment type="caution">
    <text evidence="10">The sequence shown here is derived from an EMBL/GenBank/DDBJ whole genome shotgun (WGS) entry which is preliminary data.</text>
</comment>
<comment type="function">
    <text evidence="7">Catalyzes the attachment of glutamate to tRNA(Glu) in a two-step reaction: glutamate is first activated by ATP to form Glu-AMP and then transferred to the acceptor end of tRNA(Glu).</text>
</comment>
<dbReference type="InterPro" id="IPR020751">
    <property type="entry name" value="aa-tRNA-synth_I_codon-bd_sub2"/>
</dbReference>
<comment type="cofactor">
    <cofactor evidence="7">
        <name>Zn(2+)</name>
        <dbReference type="ChEBI" id="CHEBI:29105"/>
    </cofactor>
    <text evidence="7">Binds 1 zinc ion per subunit.</text>
</comment>
<keyword evidence="7" id="KW-0479">Metal-binding</keyword>
<feature type="binding site" evidence="7">
    <location>
        <position position="100"/>
    </location>
    <ligand>
        <name>Zn(2+)</name>
        <dbReference type="ChEBI" id="CHEBI:29105"/>
    </ligand>
</feature>
<dbReference type="InterPro" id="IPR020058">
    <property type="entry name" value="Glu/Gln-tRNA-synth_Ib_cat-dom"/>
</dbReference>
<feature type="domain" description="Glutamyl/glutaminyl-tRNA synthetase class Ib catalytic" evidence="8">
    <location>
        <begin position="4"/>
        <end position="301"/>
    </location>
</feature>
<evidence type="ECO:0000256" key="7">
    <source>
        <dbReference type="HAMAP-Rule" id="MF_00022"/>
    </source>
</evidence>
<feature type="binding site" evidence="7">
    <location>
        <position position="122"/>
    </location>
    <ligand>
        <name>Zn(2+)</name>
        <dbReference type="ChEBI" id="CHEBI:29105"/>
    </ligand>
</feature>
<keyword evidence="6 7" id="KW-0030">Aminoacyl-tRNA synthetase</keyword>
<dbReference type="GO" id="GO:0004818">
    <property type="term" value="F:glutamate-tRNA ligase activity"/>
    <property type="evidence" value="ECO:0007669"/>
    <property type="project" value="UniProtKB-EC"/>
</dbReference>
<protein>
    <recommendedName>
        <fullName evidence="7">Glutamate--tRNA ligase</fullName>
        <ecNumber evidence="7">6.1.1.17</ecNumber>
    </recommendedName>
    <alternativeName>
        <fullName evidence="7">Glutamyl-tRNA synthetase</fullName>
        <shortName evidence="7">GluRS</shortName>
    </alternativeName>
</protein>
<evidence type="ECO:0000256" key="4">
    <source>
        <dbReference type="ARBA" id="ARBA00022840"/>
    </source>
</evidence>
<dbReference type="InterPro" id="IPR008925">
    <property type="entry name" value="aa_tRNA-synth_I_cd-bd_sf"/>
</dbReference>
<dbReference type="InterPro" id="IPR049940">
    <property type="entry name" value="GluQ/Sye"/>
</dbReference>
<feature type="binding site" evidence="7">
    <location>
        <position position="124"/>
    </location>
    <ligand>
        <name>Zn(2+)</name>
        <dbReference type="ChEBI" id="CHEBI:29105"/>
    </ligand>
</feature>
<dbReference type="EC" id="6.1.1.17" evidence="7"/>
<dbReference type="InterPro" id="IPR033910">
    <property type="entry name" value="GluRS_core"/>
</dbReference>
<keyword evidence="5 7" id="KW-0648">Protein biosynthesis</keyword>
<accession>A0ABW9QTK1</accession>
<dbReference type="Gene3D" id="1.10.10.350">
    <property type="match status" value="1"/>
</dbReference>
<dbReference type="SUPFAM" id="SSF52374">
    <property type="entry name" value="Nucleotidylyl transferase"/>
    <property type="match status" value="1"/>
</dbReference>
<organism evidence="10 11">
    <name type="scientific">Acidiferrimicrobium australe</name>
    <dbReference type="NCBI Taxonomy" id="2664430"/>
    <lineage>
        <taxon>Bacteria</taxon>
        <taxon>Bacillati</taxon>
        <taxon>Actinomycetota</taxon>
        <taxon>Acidimicrobiia</taxon>
        <taxon>Acidimicrobiales</taxon>
        <taxon>Acidimicrobiaceae</taxon>
        <taxon>Acidiferrimicrobium</taxon>
    </lineage>
</organism>
<proteinExistence type="inferred from homology"/>
<dbReference type="CDD" id="cd00808">
    <property type="entry name" value="GluRS_core"/>
    <property type="match status" value="1"/>
</dbReference>
<evidence type="ECO:0000256" key="3">
    <source>
        <dbReference type="ARBA" id="ARBA00022741"/>
    </source>
</evidence>
<evidence type="ECO:0000256" key="5">
    <source>
        <dbReference type="ARBA" id="ARBA00022917"/>
    </source>
</evidence>
<evidence type="ECO:0000313" key="11">
    <source>
        <dbReference type="Proteomes" id="UP000437736"/>
    </source>
</evidence>
<keyword evidence="7" id="KW-0963">Cytoplasm</keyword>
<comment type="similarity">
    <text evidence="1 7">Belongs to the class-I aminoacyl-tRNA synthetase family. Glutamate--tRNA ligase type 1 subfamily.</text>
</comment>
<keyword evidence="7" id="KW-0862">Zinc</keyword>
<dbReference type="EMBL" id="WJHE01000508">
    <property type="protein sequence ID" value="MST33180.1"/>
    <property type="molecule type" value="Genomic_DNA"/>
</dbReference>
<keyword evidence="2 7" id="KW-0436">Ligase</keyword>
<dbReference type="InterPro" id="IPR001412">
    <property type="entry name" value="aa-tRNA-synth_I_CS"/>
</dbReference>
<dbReference type="PANTHER" id="PTHR43311:SF2">
    <property type="entry name" value="GLUTAMATE--TRNA LIGASE, MITOCHONDRIAL-RELATED"/>
    <property type="match status" value="1"/>
</dbReference>
<dbReference type="SUPFAM" id="SSF48163">
    <property type="entry name" value="An anticodon-binding domain of class I aminoacyl-tRNA synthetases"/>
    <property type="match status" value="1"/>
</dbReference>
<feature type="binding site" evidence="7">
    <location>
        <position position="237"/>
    </location>
    <ligand>
        <name>ATP</name>
        <dbReference type="ChEBI" id="CHEBI:30616"/>
    </ligand>
</feature>
<feature type="short sequence motif" description="'HIGH' region" evidence="7">
    <location>
        <begin position="9"/>
        <end position="19"/>
    </location>
</feature>
<dbReference type="HAMAP" id="MF_00022">
    <property type="entry name" value="Glu_tRNA_synth_type1"/>
    <property type="match status" value="1"/>
</dbReference>
<sequence length="462" mass="50972">MAPRVRIAPSPTGYFHVGTARTSLFNWLFARQQGGTFVLRIEDTDRARNQPEQIAGIQRALRWLGLGWDEGPYLQSERFERHVAVIERLLAQGAAYACDCRPEEIDARAKARGGPPGYDGHCRDRGLEPGPGRAVRFRTPSEGDSVFDDVVIGGPVREPLRVVGDFVIRKANGDPLFILANVVDDADMAISHVIRGNDHLSNTHKYVLVWEALELGPRPVFAHLPLMVNAAGKKLSKRRDKVAVEDYRDEGYLPEAFCNYLALVGWSPGGDREILPLEEMVAAFRLEDVNKSNGVFDERKLLDVNKKYLMALPTDDLVARAGSWLAERVAPLAPLVQERSRTLAEVWSMVDFVYQASPVVDADAWERSRRRVPAFGAILAGVIERYTTIDWTADAIRQATVDAGEAAGVASLAKAQEPVRLAVTGRTVGPPLFESLQVLGRDKTVARLQAGLSRLPEPTAPD</sequence>
<name>A0ABW9QTK1_9ACTN</name>